<dbReference type="InterPro" id="IPR025103">
    <property type="entry name" value="DUF4011"/>
</dbReference>
<keyword evidence="5" id="KW-0067">ATP-binding</keyword>
<dbReference type="SUPFAM" id="SSF52540">
    <property type="entry name" value="P-loop containing nucleoside triphosphate hydrolases"/>
    <property type="match status" value="1"/>
</dbReference>
<protein>
    <submittedName>
        <fullName evidence="8">AAA domain-containing protein</fullName>
    </submittedName>
</protein>
<comment type="similarity">
    <text evidence="1">Belongs to the DNA2/NAM7 helicase family.</text>
</comment>
<feature type="domain" description="DNA2/NAM7 helicase helicase" evidence="6">
    <location>
        <begin position="926"/>
        <end position="1004"/>
    </location>
</feature>
<dbReference type="InterPro" id="IPR041677">
    <property type="entry name" value="DNA2/NAM7_AAA_11"/>
</dbReference>
<evidence type="ECO:0000259" key="6">
    <source>
        <dbReference type="Pfam" id="PF13086"/>
    </source>
</evidence>
<keyword evidence="3" id="KW-0378">Hydrolase</keyword>
<dbReference type="Proteomes" id="UP001597512">
    <property type="component" value="Unassembled WGS sequence"/>
</dbReference>
<dbReference type="PANTHER" id="PTHR43788:SF8">
    <property type="entry name" value="DNA-BINDING PROTEIN SMUBP-2"/>
    <property type="match status" value="1"/>
</dbReference>
<dbReference type="InterPro" id="IPR050534">
    <property type="entry name" value="Coronavir_polyprotein_1ab"/>
</dbReference>
<accession>A0ABW6AVE5</accession>
<dbReference type="Pfam" id="PF13087">
    <property type="entry name" value="AAA_12"/>
    <property type="match status" value="1"/>
</dbReference>
<dbReference type="Pfam" id="PF13195">
    <property type="entry name" value="DUF4011"/>
    <property type="match status" value="1"/>
</dbReference>
<evidence type="ECO:0000256" key="1">
    <source>
        <dbReference type="ARBA" id="ARBA00007913"/>
    </source>
</evidence>
<keyword evidence="9" id="KW-1185">Reference proteome</keyword>
<proteinExistence type="inferred from homology"/>
<evidence type="ECO:0000256" key="5">
    <source>
        <dbReference type="ARBA" id="ARBA00022840"/>
    </source>
</evidence>
<dbReference type="InterPro" id="IPR027417">
    <property type="entry name" value="P-loop_NTPase"/>
</dbReference>
<dbReference type="InterPro" id="IPR047187">
    <property type="entry name" value="SF1_C_Upf1"/>
</dbReference>
<feature type="domain" description="DNA2/NAM7 helicase helicase" evidence="6">
    <location>
        <begin position="319"/>
        <end position="382"/>
    </location>
</feature>
<evidence type="ECO:0000313" key="8">
    <source>
        <dbReference type="EMBL" id="MFD2938014.1"/>
    </source>
</evidence>
<organism evidence="8 9">
    <name type="scientific">Spirosoma flavum</name>
    <dbReference type="NCBI Taxonomy" id="2048557"/>
    <lineage>
        <taxon>Bacteria</taxon>
        <taxon>Pseudomonadati</taxon>
        <taxon>Bacteroidota</taxon>
        <taxon>Cytophagia</taxon>
        <taxon>Cytophagales</taxon>
        <taxon>Cytophagaceae</taxon>
        <taxon>Spirosoma</taxon>
    </lineage>
</organism>
<evidence type="ECO:0000256" key="2">
    <source>
        <dbReference type="ARBA" id="ARBA00022741"/>
    </source>
</evidence>
<keyword evidence="4" id="KW-0347">Helicase</keyword>
<sequence length="1347" mass="153574">MTFALTTVLKTFRRRLTNLSSRNRSLLLTTLPAGQFLDLHETDFLINKPSFTIIADLIGRKSSVLLCEVLDARQERSNEVSRKLRRIDRTSRFIEEERGTEDLYVGWPFVRGKFLDDTVIHGPLLFFPVQIEQQGKFWKLTRRGDELAFLNPTLVVAYGQFNQVKLADEIVEKTVDDFDRDSLVFRTQLYEWLKTSSLEINFNQELFADKLQFFNKQSAKDLSQLERPGELKLYPEAVLGIFPQAGSFLVPDYNALIEEERIAAIQKASIGGEKEEGIEDHVGIQSVLLSSEHRPGPIPNSGPALFLPEKNIHTPLPMDASQEAALRVVKAGQSLVVQGPPGTGKSQLIANLMADAAASGKRVLLVCQKRAALDVVQERLRGVGMTPFLALIHDFQNDRRALFAQIASQIEQIETYRQQNNSLNAVLLERDFDVESNRIDETVADLQMFKNALFDTSECGVSAKELYLTSPAADTNQRTIDLDDIYPHFHFANVDNFIRRLTELVAYQQRVGPQHLWAERVSFASFTNADLSKVDQLILRWGQLRQTAADQKTAILGRPLSLPELLEWQVHDWEITALLTLLKAPDATVLWSIVNQLRQIPNHPALTTDEIRLEQLADIWEETLVSPGPETSLPTTELRAFRDLLTDALTARSSWARWNWWQLTNAGKVQLLQVINANGLTLSEQDLQTLVTKVNQRIRLEAIRHEVQPLLAELSLSEVPYNIRLLRRAQHIVERLKDSKPVNQLPTSCCLTSTRFTEVVVALLALSATVAEQRDNSQTYLTTYQIDQIWEDKAYESELRLAVRQDFDLLIEADRIQEGFSTPEKAVIERLINIDVTNWVAVFQDSLRTTWLNHIERQHPELRSVSSLKMSQLEQTLQESIRRKQRLSGDILLLKLREQTYRNLTFNRLNNVVTYRDLLHQSTKKRNVWPVRKLMESFADEVFKLVPCWLASPESVSAMFPLQAGLFDLVIFDEASQCFAENGVPAIARGKQIVITGDNQQLRPSDLYQTYLDDAELEDETPAALEVESLLELAAQQLPQVSLTEHYRSRSLDLITFSNEHFYQNRLSVLPHFDEVNRKEPAIRYMNVKGVWQQNTNPTEAEAILVLLDQIAIELPGRSIGIVTFNHPQQQLIQDMLEGSVAGKPQPSENQRTYPTSLFVKNIENVQGDERDVIIFSVGYAPDKHERLAMQFGSLNIKGGENRLNVAVTRARERIYVVTSLWPEQLTVSATANEGPKLLKAYLSYALDVAQERFQPIPKSQLMLPSGTLLKGKLEVQHPNWLTELPFADLTVKADDNAYQSLVLTDDDVYYQQTLKQAHAYLPIALQTRKWTFQRVWSREFWRRGIA</sequence>
<comment type="caution">
    <text evidence="8">The sequence shown here is derived from an EMBL/GenBank/DDBJ whole genome shotgun (WGS) entry which is preliminary data.</text>
</comment>
<dbReference type="EMBL" id="JBHUOM010000048">
    <property type="protein sequence ID" value="MFD2938014.1"/>
    <property type="molecule type" value="Genomic_DNA"/>
</dbReference>
<dbReference type="InterPro" id="IPR041679">
    <property type="entry name" value="DNA2/NAM7-like_C"/>
</dbReference>
<evidence type="ECO:0000259" key="7">
    <source>
        <dbReference type="Pfam" id="PF13087"/>
    </source>
</evidence>
<dbReference type="RefSeq" id="WP_381508595.1">
    <property type="nucleotide sequence ID" value="NZ_JBHUOM010000048.1"/>
</dbReference>
<evidence type="ECO:0000313" key="9">
    <source>
        <dbReference type="Proteomes" id="UP001597512"/>
    </source>
</evidence>
<dbReference type="Pfam" id="PF13086">
    <property type="entry name" value="AAA_11"/>
    <property type="match status" value="2"/>
</dbReference>
<evidence type="ECO:0000256" key="4">
    <source>
        <dbReference type="ARBA" id="ARBA00022806"/>
    </source>
</evidence>
<evidence type="ECO:0000256" key="3">
    <source>
        <dbReference type="ARBA" id="ARBA00022801"/>
    </source>
</evidence>
<name>A0ABW6AVE5_9BACT</name>
<feature type="domain" description="DNA2/NAM7 helicase-like C-terminal" evidence="7">
    <location>
        <begin position="1029"/>
        <end position="1219"/>
    </location>
</feature>
<dbReference type="Gene3D" id="3.40.50.300">
    <property type="entry name" value="P-loop containing nucleotide triphosphate hydrolases"/>
    <property type="match status" value="3"/>
</dbReference>
<keyword evidence="2" id="KW-0547">Nucleotide-binding</keyword>
<gene>
    <name evidence="8" type="ORF">ACFS25_29885</name>
</gene>
<dbReference type="CDD" id="cd18808">
    <property type="entry name" value="SF1_C_Upf1"/>
    <property type="match status" value="1"/>
</dbReference>
<dbReference type="PANTHER" id="PTHR43788">
    <property type="entry name" value="DNA2/NAM7 HELICASE FAMILY MEMBER"/>
    <property type="match status" value="1"/>
</dbReference>
<reference evidence="9" key="1">
    <citation type="journal article" date="2019" name="Int. J. Syst. Evol. Microbiol.">
        <title>The Global Catalogue of Microorganisms (GCM) 10K type strain sequencing project: providing services to taxonomists for standard genome sequencing and annotation.</title>
        <authorList>
            <consortium name="The Broad Institute Genomics Platform"/>
            <consortium name="The Broad Institute Genome Sequencing Center for Infectious Disease"/>
            <person name="Wu L."/>
            <person name="Ma J."/>
        </authorList>
    </citation>
    <scope>NUCLEOTIDE SEQUENCE [LARGE SCALE GENOMIC DNA]</scope>
    <source>
        <strain evidence="9">KCTC 52490</strain>
    </source>
</reference>